<proteinExistence type="predicted"/>
<keyword evidence="1" id="KW-0812">Transmembrane</keyword>
<protein>
    <submittedName>
        <fullName evidence="2">Uncharacterized protein</fullName>
    </submittedName>
</protein>
<gene>
    <name evidence="2" type="ORF">H9830_07960</name>
</gene>
<name>A0A9D1YW88_9MICO</name>
<accession>A0A9D1YW88</accession>
<feature type="transmembrane region" description="Helical" evidence="1">
    <location>
        <begin position="97"/>
        <end position="126"/>
    </location>
</feature>
<comment type="caution">
    <text evidence="2">The sequence shown here is derived from an EMBL/GenBank/DDBJ whole genome shotgun (WGS) entry which is preliminary data.</text>
</comment>
<evidence type="ECO:0000313" key="3">
    <source>
        <dbReference type="Proteomes" id="UP000824005"/>
    </source>
</evidence>
<feature type="transmembrane region" description="Helical" evidence="1">
    <location>
        <begin position="21"/>
        <end position="45"/>
    </location>
</feature>
<organism evidence="2 3">
    <name type="scientific">Candidatus Agrococcus pullicola</name>
    <dbReference type="NCBI Taxonomy" id="2838429"/>
    <lineage>
        <taxon>Bacteria</taxon>
        <taxon>Bacillati</taxon>
        <taxon>Actinomycetota</taxon>
        <taxon>Actinomycetes</taxon>
        <taxon>Micrococcales</taxon>
        <taxon>Microbacteriaceae</taxon>
        <taxon>Agrococcus</taxon>
    </lineage>
</organism>
<keyword evidence="1" id="KW-0472">Membrane</keyword>
<feature type="transmembrane region" description="Helical" evidence="1">
    <location>
        <begin position="65"/>
        <end position="85"/>
    </location>
</feature>
<dbReference type="AlphaFoldDB" id="A0A9D1YW88"/>
<evidence type="ECO:0000313" key="2">
    <source>
        <dbReference type="EMBL" id="HIY66195.1"/>
    </source>
</evidence>
<dbReference type="Proteomes" id="UP000824005">
    <property type="component" value="Unassembled WGS sequence"/>
</dbReference>
<keyword evidence="1" id="KW-1133">Transmembrane helix</keyword>
<evidence type="ECO:0000256" key="1">
    <source>
        <dbReference type="SAM" id="Phobius"/>
    </source>
</evidence>
<reference evidence="2" key="1">
    <citation type="journal article" date="2021" name="PeerJ">
        <title>Extensive microbial diversity within the chicken gut microbiome revealed by metagenomics and culture.</title>
        <authorList>
            <person name="Gilroy R."/>
            <person name="Ravi A."/>
            <person name="Getino M."/>
            <person name="Pursley I."/>
            <person name="Horton D.L."/>
            <person name="Alikhan N.F."/>
            <person name="Baker D."/>
            <person name="Gharbi K."/>
            <person name="Hall N."/>
            <person name="Watson M."/>
            <person name="Adriaenssens E.M."/>
            <person name="Foster-Nyarko E."/>
            <person name="Jarju S."/>
            <person name="Secka A."/>
            <person name="Antonio M."/>
            <person name="Oren A."/>
            <person name="Chaudhuri R.R."/>
            <person name="La Ragione R."/>
            <person name="Hildebrand F."/>
            <person name="Pallen M.J."/>
        </authorList>
    </citation>
    <scope>NUCLEOTIDE SEQUENCE</scope>
    <source>
        <strain evidence="2">ChiGjej1B1-98</strain>
    </source>
</reference>
<reference evidence="2" key="2">
    <citation type="submission" date="2021-04" db="EMBL/GenBank/DDBJ databases">
        <authorList>
            <person name="Gilroy R."/>
        </authorList>
    </citation>
    <scope>NUCLEOTIDE SEQUENCE</scope>
    <source>
        <strain evidence="2">ChiGjej1B1-98</strain>
    </source>
</reference>
<dbReference type="EMBL" id="DXDC01000232">
    <property type="protein sequence ID" value="HIY66195.1"/>
    <property type="molecule type" value="Genomic_DNA"/>
</dbReference>
<sequence>MSNPEDSVLRPQNRSIARLRSFFAHPVVFASAALIGFVSGALALWFRLTEPEVLEGLYRTMQLDLRFVSFAFGIVGATGALADARGERRSLQGFRRVMLYFGVAGALLGAGLLVFGLAGALVAHFAS</sequence>